<reference evidence="2 3" key="1">
    <citation type="submission" date="2022-04" db="EMBL/GenBank/DDBJ databases">
        <title>Positive selection, recombination, and allopatry shape intraspecific diversity of widespread and dominant cyanobacteria.</title>
        <authorList>
            <person name="Wei J."/>
            <person name="Shu W."/>
            <person name="Hu C."/>
        </authorList>
    </citation>
    <scope>NUCLEOTIDE SEQUENCE [LARGE SCALE GENOMIC DNA]</scope>
    <source>
        <strain evidence="2 3">AS-A4</strain>
    </source>
</reference>
<evidence type="ECO:0000313" key="3">
    <source>
        <dbReference type="Proteomes" id="UP001476950"/>
    </source>
</evidence>
<feature type="region of interest" description="Disordered" evidence="1">
    <location>
        <begin position="149"/>
        <end position="226"/>
    </location>
</feature>
<proteinExistence type="predicted"/>
<protein>
    <recommendedName>
        <fullName evidence="4">DUF541 domain-containing protein</fullName>
    </recommendedName>
</protein>
<accession>A0ABV0KE47</accession>
<evidence type="ECO:0008006" key="4">
    <source>
        <dbReference type="Google" id="ProtNLM"/>
    </source>
</evidence>
<gene>
    <name evidence="2" type="ORF">NDI38_03590</name>
</gene>
<feature type="compositionally biased region" description="Low complexity" evidence="1">
    <location>
        <begin position="153"/>
        <end position="212"/>
    </location>
</feature>
<evidence type="ECO:0000313" key="2">
    <source>
        <dbReference type="EMBL" id="MEP1057506.1"/>
    </source>
</evidence>
<dbReference type="EMBL" id="JAMPLM010000002">
    <property type="protein sequence ID" value="MEP1057506.1"/>
    <property type="molecule type" value="Genomic_DNA"/>
</dbReference>
<name>A0ABV0KE47_9CYAN</name>
<organism evidence="2 3">
    <name type="scientific">Stenomitos frigidus AS-A4</name>
    <dbReference type="NCBI Taxonomy" id="2933935"/>
    <lineage>
        <taxon>Bacteria</taxon>
        <taxon>Bacillati</taxon>
        <taxon>Cyanobacteriota</taxon>
        <taxon>Cyanophyceae</taxon>
        <taxon>Leptolyngbyales</taxon>
        <taxon>Leptolyngbyaceae</taxon>
        <taxon>Stenomitos</taxon>
    </lineage>
</organism>
<evidence type="ECO:0000256" key="1">
    <source>
        <dbReference type="SAM" id="MobiDB-lite"/>
    </source>
</evidence>
<comment type="caution">
    <text evidence="2">The sequence shown here is derived from an EMBL/GenBank/DDBJ whole genome shotgun (WGS) entry which is preliminary data.</text>
</comment>
<sequence length="226" mass="23443">MQLPSLVRASLIQTSVQTRFKQLPPQVAPVGLAVVLGLVGSGLVMQTIAPSAVHAYTGTVNVTIDVQPSETYDTLVRRAEAIARAATQRSFDRDILMTDVAIVVIAQSATSTVPVLSLTTTRSQWRGQPDARRWATYYSTAKALLGMNTAPSGAGTTAQPTITTSAPTATSTAPQPRATPANTSTAPAAARGGATTGATTGRTQTPTPTRSPILPQRIPTPANIGK</sequence>
<keyword evidence="3" id="KW-1185">Reference proteome</keyword>
<dbReference type="RefSeq" id="WP_190450455.1">
    <property type="nucleotide sequence ID" value="NZ_JAMPLM010000002.1"/>
</dbReference>
<dbReference type="Proteomes" id="UP001476950">
    <property type="component" value="Unassembled WGS sequence"/>
</dbReference>